<proteinExistence type="predicted"/>
<sequence>MKNQQQAEKEEQQRIKNLVLNYEIRENEEQDGEVTPSQRPFLVGMPSTDDQQS</sequence>
<protein>
    <submittedName>
        <fullName evidence="2">Uncharacterized protein</fullName>
    </submittedName>
</protein>
<organism evidence="2 3">
    <name type="scientific">Sodiomyces alkalinus (strain CBS 110278 / VKM F-3762 / F11)</name>
    <name type="common">Alkaliphilic filamentous fungus</name>
    <dbReference type="NCBI Taxonomy" id="1314773"/>
    <lineage>
        <taxon>Eukaryota</taxon>
        <taxon>Fungi</taxon>
        <taxon>Dikarya</taxon>
        <taxon>Ascomycota</taxon>
        <taxon>Pezizomycotina</taxon>
        <taxon>Sordariomycetes</taxon>
        <taxon>Hypocreomycetidae</taxon>
        <taxon>Glomerellales</taxon>
        <taxon>Plectosphaerellaceae</taxon>
        <taxon>Sodiomyces</taxon>
    </lineage>
</organism>
<accession>A0A3N2PW32</accession>
<evidence type="ECO:0000256" key="1">
    <source>
        <dbReference type="SAM" id="MobiDB-lite"/>
    </source>
</evidence>
<feature type="region of interest" description="Disordered" evidence="1">
    <location>
        <begin position="26"/>
        <end position="53"/>
    </location>
</feature>
<reference evidence="2 3" key="1">
    <citation type="journal article" date="2018" name="Mol. Ecol.">
        <title>The obligate alkalophilic soda-lake fungus Sodiomyces alkalinus has shifted to a protein diet.</title>
        <authorList>
            <person name="Grum-Grzhimaylo A.A."/>
            <person name="Falkoski D.L."/>
            <person name="van den Heuvel J."/>
            <person name="Valero-Jimenez C.A."/>
            <person name="Min B."/>
            <person name="Choi I.G."/>
            <person name="Lipzen A."/>
            <person name="Daum C.G."/>
            <person name="Aanen D.K."/>
            <person name="Tsang A."/>
            <person name="Henrissat B."/>
            <person name="Bilanenko E.N."/>
            <person name="de Vries R.P."/>
            <person name="van Kan J.A.L."/>
            <person name="Grigoriev I.V."/>
            <person name="Debets A.J.M."/>
        </authorList>
    </citation>
    <scope>NUCLEOTIDE SEQUENCE [LARGE SCALE GENOMIC DNA]</scope>
    <source>
        <strain evidence="2 3">F11</strain>
    </source>
</reference>
<dbReference type="Proteomes" id="UP000272025">
    <property type="component" value="Unassembled WGS sequence"/>
</dbReference>
<dbReference type="EMBL" id="ML119055">
    <property type="protein sequence ID" value="ROT38700.1"/>
    <property type="molecule type" value="Genomic_DNA"/>
</dbReference>
<feature type="non-terminal residue" evidence="2">
    <location>
        <position position="1"/>
    </location>
</feature>
<dbReference type="GeneID" id="39580414"/>
<gene>
    <name evidence="2" type="ORF">SODALDRAFT_333322</name>
</gene>
<name>A0A3N2PW32_SODAK</name>
<dbReference type="AlphaFoldDB" id="A0A3N2PW32"/>
<dbReference type="RefSeq" id="XP_028466506.1">
    <property type="nucleotide sequence ID" value="XM_028611936.1"/>
</dbReference>
<evidence type="ECO:0000313" key="2">
    <source>
        <dbReference type="EMBL" id="ROT38700.1"/>
    </source>
</evidence>
<feature type="non-terminal residue" evidence="2">
    <location>
        <position position="53"/>
    </location>
</feature>
<evidence type="ECO:0000313" key="3">
    <source>
        <dbReference type="Proteomes" id="UP000272025"/>
    </source>
</evidence>
<keyword evidence="3" id="KW-1185">Reference proteome</keyword>